<dbReference type="Proteomes" id="UP000494040">
    <property type="component" value="Unassembled WGS sequence"/>
</dbReference>
<dbReference type="GO" id="GO:0045087">
    <property type="term" value="P:innate immune response"/>
    <property type="evidence" value="ECO:0007669"/>
    <property type="project" value="TreeGrafter"/>
</dbReference>
<reference evidence="2" key="1">
    <citation type="submission" date="2022-01" db="UniProtKB">
        <authorList>
            <consortium name="EnsemblMetazoa"/>
        </authorList>
    </citation>
    <scope>IDENTIFICATION</scope>
</reference>
<dbReference type="GO" id="GO:0034142">
    <property type="term" value="P:toll-like receptor 4 signaling pathway"/>
    <property type="evidence" value="ECO:0007669"/>
    <property type="project" value="TreeGrafter"/>
</dbReference>
<evidence type="ECO:0000313" key="2">
    <source>
        <dbReference type="EnsemblMetazoa" id="XP_014242274.1"/>
    </source>
</evidence>
<dbReference type="KEGG" id="clec:106662592"/>
<evidence type="ECO:0000259" key="1">
    <source>
        <dbReference type="PROSITE" id="PS50104"/>
    </source>
</evidence>
<evidence type="ECO:0000313" key="3">
    <source>
        <dbReference type="Proteomes" id="UP000494040"/>
    </source>
</evidence>
<dbReference type="Gene3D" id="3.40.50.10140">
    <property type="entry name" value="Toll/interleukin-1 receptor homology (TIR) domain"/>
    <property type="match status" value="1"/>
</dbReference>
<dbReference type="PANTHER" id="PTHR15079:SF3">
    <property type="entry name" value="MYELOID DIFFERENTIATION PRIMARY RESPONSE PROTEIN MYD88"/>
    <property type="match status" value="1"/>
</dbReference>
<dbReference type="GO" id="GO:0008063">
    <property type="term" value="P:Toll signaling pathway"/>
    <property type="evidence" value="ECO:0007669"/>
    <property type="project" value="TreeGrafter"/>
</dbReference>
<dbReference type="SMART" id="SM00255">
    <property type="entry name" value="TIR"/>
    <property type="match status" value="1"/>
</dbReference>
<dbReference type="InterPro" id="IPR035897">
    <property type="entry name" value="Toll_tir_struct_dom_sf"/>
</dbReference>
<accession>A0A8I6RAS9</accession>
<dbReference type="SUPFAM" id="SSF52200">
    <property type="entry name" value="Toll/Interleukin receptor TIR domain"/>
    <property type="match status" value="1"/>
</dbReference>
<dbReference type="CTD" id="4615"/>
<organism evidence="2 3">
    <name type="scientific">Cimex lectularius</name>
    <name type="common">Bed bug</name>
    <name type="synonym">Acanthia lectularia</name>
    <dbReference type="NCBI Taxonomy" id="79782"/>
    <lineage>
        <taxon>Eukaryota</taxon>
        <taxon>Metazoa</taxon>
        <taxon>Ecdysozoa</taxon>
        <taxon>Arthropoda</taxon>
        <taxon>Hexapoda</taxon>
        <taxon>Insecta</taxon>
        <taxon>Pterygota</taxon>
        <taxon>Neoptera</taxon>
        <taxon>Paraneoptera</taxon>
        <taxon>Hemiptera</taxon>
        <taxon>Heteroptera</taxon>
        <taxon>Panheteroptera</taxon>
        <taxon>Cimicomorpha</taxon>
        <taxon>Cimicidae</taxon>
        <taxon>Cimex</taxon>
    </lineage>
</organism>
<dbReference type="InterPro" id="IPR011029">
    <property type="entry name" value="DEATH-like_dom_sf"/>
</dbReference>
<dbReference type="GO" id="GO:0050830">
    <property type="term" value="P:defense response to Gram-positive bacterium"/>
    <property type="evidence" value="ECO:0007669"/>
    <property type="project" value="TreeGrafter"/>
</dbReference>
<keyword evidence="3" id="KW-1185">Reference proteome</keyword>
<dbReference type="GO" id="GO:0005886">
    <property type="term" value="C:plasma membrane"/>
    <property type="evidence" value="ECO:0007669"/>
    <property type="project" value="TreeGrafter"/>
</dbReference>
<dbReference type="GO" id="GO:0035325">
    <property type="term" value="F:Toll-like receptor binding"/>
    <property type="evidence" value="ECO:0007669"/>
    <property type="project" value="TreeGrafter"/>
</dbReference>
<dbReference type="GO" id="GO:0070976">
    <property type="term" value="F:TIR domain binding"/>
    <property type="evidence" value="ECO:0007669"/>
    <property type="project" value="InterPro"/>
</dbReference>
<proteinExistence type="predicted"/>
<feature type="domain" description="TIR" evidence="1">
    <location>
        <begin position="144"/>
        <end position="289"/>
    </location>
</feature>
<dbReference type="OrthoDB" id="10037120at2759"/>
<sequence>MMSEAGGIDFLQIPLVALRARTRKVLSLGLNCTKVIPSPSGYPRDWRGLADIAKVSLPPCDNDPTASIICQWERTKSNVNDLREALKEIDRWDVLDDITEYLETDVKDYLNTSNNNDGCLQKIEPDFALTDDDVQRKEKGLGPQIYDAFLLFADEDKEFAMEIVHKLEGEYNAKLCLKDRDLLGGVSIEHEAIMRLISQRCNKVITVLSHSFCKSSVNKFFVAFAQALAIRQESRKIIPITYQNSKLDFPIQLQHYFILNYDRANNFGNFWDKLHQSIKAPVEKIREVQIEAPSNCKEIEWKSNSLPVKEWDCTKSVNKEKQCKELKVEELYTVDEACDNSSNNSAELERLKLTEAQQDSEPQSPASKLFKKTKKLFKKNKKKVPVLSS</sequence>
<name>A0A8I6RAS9_CIMLE</name>
<dbReference type="OMA" id="QHLMCLE"/>
<dbReference type="GeneID" id="106662592"/>
<dbReference type="AlphaFoldDB" id="A0A8I6RAS9"/>
<dbReference type="InterPro" id="IPR000157">
    <property type="entry name" value="TIR_dom"/>
</dbReference>
<dbReference type="GO" id="GO:0043123">
    <property type="term" value="P:positive regulation of canonical NF-kappaB signal transduction"/>
    <property type="evidence" value="ECO:0007669"/>
    <property type="project" value="InterPro"/>
</dbReference>
<dbReference type="RefSeq" id="XP_014242274.1">
    <property type="nucleotide sequence ID" value="XM_014386788.2"/>
</dbReference>
<dbReference type="EnsemblMetazoa" id="XM_014386788.2">
    <property type="protein sequence ID" value="XP_014242274.1"/>
    <property type="gene ID" value="LOC106662592"/>
</dbReference>
<protein>
    <recommendedName>
        <fullName evidence="1">TIR domain-containing protein</fullName>
    </recommendedName>
</protein>
<dbReference type="GO" id="GO:0002755">
    <property type="term" value="P:MyD88-dependent toll-like receptor signaling pathway"/>
    <property type="evidence" value="ECO:0007669"/>
    <property type="project" value="InterPro"/>
</dbReference>
<dbReference type="SUPFAM" id="SSF47986">
    <property type="entry name" value="DEATH domain"/>
    <property type="match status" value="1"/>
</dbReference>
<dbReference type="PANTHER" id="PTHR15079">
    <property type="entry name" value="MYD88"/>
    <property type="match status" value="1"/>
</dbReference>
<dbReference type="Gene3D" id="1.10.533.10">
    <property type="entry name" value="Death Domain, Fas"/>
    <property type="match status" value="1"/>
</dbReference>
<dbReference type="Pfam" id="PF01582">
    <property type="entry name" value="TIR"/>
    <property type="match status" value="1"/>
</dbReference>
<dbReference type="PROSITE" id="PS50104">
    <property type="entry name" value="TIR"/>
    <property type="match status" value="1"/>
</dbReference>
<dbReference type="InterPro" id="IPR017281">
    <property type="entry name" value="Myelin_different_resp_MyD88"/>
</dbReference>